<evidence type="ECO:0000313" key="4">
    <source>
        <dbReference type="Proteomes" id="UP001230220"/>
    </source>
</evidence>
<sequence length="105" mass="11924">MKATVYKKHDGEGQFPLFSKGAKVENVKSCQQYEFWSSCTIDGYDTYISNTYISDGILNRDYNPTELVLNKGDVVTILEVAFDWAYAEDEQGTKGWVPFGILYSN</sequence>
<dbReference type="SUPFAM" id="SSF50044">
    <property type="entry name" value="SH3-domain"/>
    <property type="match status" value="1"/>
</dbReference>
<gene>
    <name evidence="3" type="ORF">J2S15_003099</name>
</gene>
<proteinExistence type="predicted"/>
<dbReference type="InterPro" id="IPR001452">
    <property type="entry name" value="SH3_domain"/>
</dbReference>
<dbReference type="CDD" id="cd00174">
    <property type="entry name" value="SH3"/>
    <property type="match status" value="1"/>
</dbReference>
<protein>
    <recommendedName>
        <fullName evidence="2">SH3 domain-containing protein</fullName>
    </recommendedName>
</protein>
<evidence type="ECO:0000256" key="1">
    <source>
        <dbReference type="ARBA" id="ARBA00022443"/>
    </source>
</evidence>
<reference evidence="3 4" key="1">
    <citation type="submission" date="2023-07" db="EMBL/GenBank/DDBJ databases">
        <title>Genomic Encyclopedia of Type Strains, Phase IV (KMG-IV): sequencing the most valuable type-strain genomes for metagenomic binning, comparative biology and taxonomic classification.</title>
        <authorList>
            <person name="Goeker M."/>
        </authorList>
    </citation>
    <scope>NUCLEOTIDE SEQUENCE [LARGE SCALE GENOMIC DNA]</scope>
    <source>
        <strain evidence="3 4">DSM 16784</strain>
    </source>
</reference>
<organism evidence="3 4">
    <name type="scientific">Breznakia pachnodae</name>
    <dbReference type="NCBI Taxonomy" id="265178"/>
    <lineage>
        <taxon>Bacteria</taxon>
        <taxon>Bacillati</taxon>
        <taxon>Bacillota</taxon>
        <taxon>Erysipelotrichia</taxon>
        <taxon>Erysipelotrichales</taxon>
        <taxon>Erysipelotrichaceae</taxon>
        <taxon>Breznakia</taxon>
    </lineage>
</organism>
<comment type="caution">
    <text evidence="3">The sequence shown here is derived from an EMBL/GenBank/DDBJ whole genome shotgun (WGS) entry which is preliminary data.</text>
</comment>
<dbReference type="Proteomes" id="UP001230220">
    <property type="component" value="Unassembled WGS sequence"/>
</dbReference>
<dbReference type="RefSeq" id="WP_307409880.1">
    <property type="nucleotide sequence ID" value="NZ_JAUSUR010000006.1"/>
</dbReference>
<dbReference type="Gene3D" id="2.30.30.40">
    <property type="entry name" value="SH3 Domains"/>
    <property type="match status" value="1"/>
</dbReference>
<dbReference type="EMBL" id="JAUSUR010000006">
    <property type="protein sequence ID" value="MDQ0362345.1"/>
    <property type="molecule type" value="Genomic_DNA"/>
</dbReference>
<feature type="domain" description="SH3" evidence="2">
    <location>
        <begin position="61"/>
        <end position="101"/>
    </location>
</feature>
<accession>A0ABU0E788</accession>
<keyword evidence="1" id="KW-0728">SH3 domain</keyword>
<evidence type="ECO:0000313" key="3">
    <source>
        <dbReference type="EMBL" id="MDQ0362345.1"/>
    </source>
</evidence>
<evidence type="ECO:0000259" key="2">
    <source>
        <dbReference type="Pfam" id="PF07653"/>
    </source>
</evidence>
<keyword evidence="4" id="KW-1185">Reference proteome</keyword>
<dbReference type="InterPro" id="IPR036028">
    <property type="entry name" value="SH3-like_dom_sf"/>
</dbReference>
<dbReference type="Pfam" id="PF07653">
    <property type="entry name" value="SH3_2"/>
    <property type="match status" value="1"/>
</dbReference>
<name>A0ABU0E788_9FIRM</name>